<evidence type="ECO:0000313" key="2">
    <source>
        <dbReference type="Proteomes" id="UP001551482"/>
    </source>
</evidence>
<name>A0ABV3DBY2_9ACTN</name>
<evidence type="ECO:0000313" key="1">
    <source>
        <dbReference type="EMBL" id="MEU8133271.1"/>
    </source>
</evidence>
<dbReference type="EMBL" id="JBEZFP010000012">
    <property type="protein sequence ID" value="MEU8133271.1"/>
    <property type="molecule type" value="Genomic_DNA"/>
</dbReference>
<organism evidence="1 2">
    <name type="scientific">Streptodolium elevatio</name>
    <dbReference type="NCBI Taxonomy" id="3157996"/>
    <lineage>
        <taxon>Bacteria</taxon>
        <taxon>Bacillati</taxon>
        <taxon>Actinomycetota</taxon>
        <taxon>Actinomycetes</taxon>
        <taxon>Kitasatosporales</taxon>
        <taxon>Streptomycetaceae</taxon>
        <taxon>Streptodolium</taxon>
    </lineage>
</organism>
<dbReference type="Proteomes" id="UP001551482">
    <property type="component" value="Unassembled WGS sequence"/>
</dbReference>
<accession>A0ABV3DBY2</accession>
<proteinExistence type="predicted"/>
<keyword evidence="2" id="KW-1185">Reference proteome</keyword>
<protein>
    <submittedName>
        <fullName evidence="1">Uncharacterized protein</fullName>
    </submittedName>
</protein>
<gene>
    <name evidence="1" type="ORF">AB0C36_07150</name>
</gene>
<dbReference type="RefSeq" id="WP_358350471.1">
    <property type="nucleotide sequence ID" value="NZ_JBEZFP010000012.1"/>
</dbReference>
<sequence length="91" mass="10704">MQRPIDEDDLLIVYALHQAWQYRELFKPNQIISRLGAYALHGRRPKRVFHMDLGIGREAYQMYDRLDFLKHACGTEIYHVSQLEEVTSAVA</sequence>
<comment type="caution">
    <text evidence="1">The sequence shown here is derived from an EMBL/GenBank/DDBJ whole genome shotgun (WGS) entry which is preliminary data.</text>
</comment>
<reference evidence="1 2" key="1">
    <citation type="submission" date="2024-06" db="EMBL/GenBank/DDBJ databases">
        <title>The Natural Products Discovery Center: Release of the First 8490 Sequenced Strains for Exploring Actinobacteria Biosynthetic Diversity.</title>
        <authorList>
            <person name="Kalkreuter E."/>
            <person name="Kautsar S.A."/>
            <person name="Yang D."/>
            <person name="Bader C.D."/>
            <person name="Teijaro C.N."/>
            <person name="Fluegel L."/>
            <person name="Davis C.M."/>
            <person name="Simpson J.R."/>
            <person name="Lauterbach L."/>
            <person name="Steele A.D."/>
            <person name="Gui C."/>
            <person name="Meng S."/>
            <person name="Li G."/>
            <person name="Viehrig K."/>
            <person name="Ye F."/>
            <person name="Su P."/>
            <person name="Kiefer A.F."/>
            <person name="Nichols A."/>
            <person name="Cepeda A.J."/>
            <person name="Yan W."/>
            <person name="Fan B."/>
            <person name="Jiang Y."/>
            <person name="Adhikari A."/>
            <person name="Zheng C.-J."/>
            <person name="Schuster L."/>
            <person name="Cowan T.M."/>
            <person name="Smanski M.J."/>
            <person name="Chevrette M.G."/>
            <person name="De Carvalho L.P.S."/>
            <person name="Shen B."/>
        </authorList>
    </citation>
    <scope>NUCLEOTIDE SEQUENCE [LARGE SCALE GENOMIC DNA]</scope>
    <source>
        <strain evidence="1 2">NPDC048946</strain>
    </source>
</reference>